<feature type="transmembrane region" description="Helical" evidence="1">
    <location>
        <begin position="125"/>
        <end position="149"/>
    </location>
</feature>
<evidence type="ECO:0000313" key="3">
    <source>
        <dbReference type="Proteomes" id="UP000008457"/>
    </source>
</evidence>
<proteinExistence type="predicted"/>
<feature type="transmembrane region" description="Helical" evidence="1">
    <location>
        <begin position="25"/>
        <end position="46"/>
    </location>
</feature>
<dbReference type="KEGG" id="mas:Mahau_1171"/>
<keyword evidence="3" id="KW-1185">Reference proteome</keyword>
<dbReference type="InterPro" id="IPR005562">
    <property type="entry name" value="SpoVA"/>
</dbReference>
<evidence type="ECO:0000256" key="1">
    <source>
        <dbReference type="SAM" id="Phobius"/>
    </source>
</evidence>
<dbReference type="HOGENOM" id="CLU_112786_0_1_9"/>
<feature type="transmembrane region" description="Helical" evidence="1">
    <location>
        <begin position="61"/>
        <end position="81"/>
    </location>
</feature>
<accession>F3ZVK6</accession>
<keyword evidence="1" id="KW-0472">Membrane</keyword>
<dbReference type="InterPro" id="IPR014203">
    <property type="entry name" value="Spore_V_AC"/>
</dbReference>
<feature type="transmembrane region" description="Helical" evidence="1">
    <location>
        <begin position="88"/>
        <end position="105"/>
    </location>
</feature>
<dbReference type="PANTHER" id="PTHR38450">
    <property type="entry name" value="STAGE V SPORULATION PROTEIN AC-RELATED"/>
    <property type="match status" value="1"/>
</dbReference>
<reference evidence="2 3" key="2">
    <citation type="journal article" date="2011" name="Stand. Genomic Sci.">
        <title>Complete genome sequence of Mahella australiensis type strain (50-1 BON).</title>
        <authorList>
            <person name="Sikorski J."/>
            <person name="Teshima H."/>
            <person name="Nolan M."/>
            <person name="Lucas S."/>
            <person name="Hammon N."/>
            <person name="Deshpande S."/>
            <person name="Cheng J.F."/>
            <person name="Pitluck S."/>
            <person name="Liolios K."/>
            <person name="Pagani I."/>
            <person name="Ivanova N."/>
            <person name="Huntemann M."/>
            <person name="Mavromatis K."/>
            <person name="Ovchinikova G."/>
            <person name="Pati A."/>
            <person name="Tapia R."/>
            <person name="Han C."/>
            <person name="Goodwin L."/>
            <person name="Chen A."/>
            <person name="Palaniappan K."/>
            <person name="Land M."/>
            <person name="Hauser L."/>
            <person name="Ngatchou-Djao O.D."/>
            <person name="Rohde M."/>
            <person name="Pukall R."/>
            <person name="Spring S."/>
            <person name="Abt B."/>
            <person name="Goker M."/>
            <person name="Detter J.C."/>
            <person name="Woyke T."/>
            <person name="Bristow J."/>
            <person name="Markowitz V."/>
            <person name="Hugenholtz P."/>
            <person name="Eisen J.A."/>
            <person name="Kyrpides N.C."/>
            <person name="Klenk H.P."/>
            <person name="Lapidus A."/>
        </authorList>
    </citation>
    <scope>NUCLEOTIDE SEQUENCE [LARGE SCALE GENOMIC DNA]</scope>
    <source>
        <strain evidence="3">DSM 15567 / CIP 107919 / 50-1 BON</strain>
    </source>
</reference>
<reference evidence="3" key="1">
    <citation type="submission" date="2010-11" db="EMBL/GenBank/DDBJ databases">
        <title>The complete genome of Mahella australiensis DSM 15567.</title>
        <authorList>
            <consortium name="US DOE Joint Genome Institute (JGI-PGF)"/>
            <person name="Lucas S."/>
            <person name="Copeland A."/>
            <person name="Lapidus A."/>
            <person name="Bruce D."/>
            <person name="Goodwin L."/>
            <person name="Pitluck S."/>
            <person name="Kyrpides N."/>
            <person name="Mavromatis K."/>
            <person name="Pagani I."/>
            <person name="Ivanova N."/>
            <person name="Teshima H."/>
            <person name="Brettin T."/>
            <person name="Detter J.C."/>
            <person name="Han C."/>
            <person name="Tapia R."/>
            <person name="Land M."/>
            <person name="Hauser L."/>
            <person name="Markowitz V."/>
            <person name="Cheng J.-F."/>
            <person name="Hugenholtz P."/>
            <person name="Woyke T."/>
            <person name="Wu D."/>
            <person name="Spring S."/>
            <person name="Pukall R."/>
            <person name="Steenblock K."/>
            <person name="Schneider S."/>
            <person name="Klenk H.-P."/>
            <person name="Eisen J.A."/>
        </authorList>
    </citation>
    <scope>NUCLEOTIDE SEQUENCE [LARGE SCALE GENOMIC DNA]</scope>
    <source>
        <strain evidence="3">DSM 15567 / CIP 107919 / 50-1 BON</strain>
    </source>
</reference>
<dbReference type="PANTHER" id="PTHR38450:SF1">
    <property type="entry name" value="STAGE V SPORULATION PROTEIN AC"/>
    <property type="match status" value="1"/>
</dbReference>
<dbReference type="Pfam" id="PF03862">
    <property type="entry name" value="SpoVAC_SpoVAEB"/>
    <property type="match status" value="1"/>
</dbReference>
<name>F3ZVK6_MAHA5</name>
<dbReference type="eggNOG" id="ENOG5031DDD">
    <property type="taxonomic scope" value="Bacteria"/>
</dbReference>
<dbReference type="EMBL" id="CP002360">
    <property type="protein sequence ID" value="AEE96368.1"/>
    <property type="molecule type" value="Genomic_DNA"/>
</dbReference>
<dbReference type="RefSeq" id="WP_013780798.1">
    <property type="nucleotide sequence ID" value="NC_015520.1"/>
</dbReference>
<keyword evidence="1" id="KW-1133">Transmembrane helix</keyword>
<dbReference type="OrthoDB" id="9797988at2"/>
<protein>
    <submittedName>
        <fullName evidence="2">Stage V sporulation protein AC</fullName>
    </submittedName>
</protein>
<organism evidence="2 3">
    <name type="scientific">Mahella australiensis (strain DSM 15567 / CIP 107919 / 50-1 BON)</name>
    <dbReference type="NCBI Taxonomy" id="697281"/>
    <lineage>
        <taxon>Bacteria</taxon>
        <taxon>Bacillati</taxon>
        <taxon>Bacillota</taxon>
        <taxon>Clostridia</taxon>
        <taxon>Thermoanaerobacterales</taxon>
        <taxon>Thermoanaerobacterales Family IV. Incertae Sedis</taxon>
        <taxon>Mahella</taxon>
    </lineage>
</organism>
<gene>
    <name evidence="2" type="ordered locus">Mahau_1171</name>
</gene>
<evidence type="ECO:0000313" key="2">
    <source>
        <dbReference type="EMBL" id="AEE96368.1"/>
    </source>
</evidence>
<dbReference type="STRING" id="697281.Mahau_1171"/>
<dbReference type="AlphaFoldDB" id="F3ZVK6"/>
<dbReference type="NCBIfam" id="TIGR02838">
    <property type="entry name" value="spore_V_AC"/>
    <property type="match status" value="1"/>
</dbReference>
<dbReference type="Proteomes" id="UP000008457">
    <property type="component" value="Chromosome"/>
</dbReference>
<keyword evidence="1" id="KW-0812">Transmembrane</keyword>
<sequence>MDAVKQHQQEEYQQFIKDKIPKPNLLRNAIAAFVVGGLICDVGQFISNFGQSYFNLNKDDTSAFTAIVLVFLGALLTGLGIYDRIGRFAGAGSVVPITGFANSIVSPAMEFKREGYVLGVGAKMFIIAGPVLVYGFSSSVALGILHLLFSR</sequence>